<keyword evidence="4" id="KW-0597">Phosphoprotein</keyword>
<feature type="domain" description="Response regulatory" evidence="6">
    <location>
        <begin position="3"/>
        <end position="120"/>
    </location>
</feature>
<keyword evidence="2" id="KW-0238">DNA-binding</keyword>
<evidence type="ECO:0000256" key="4">
    <source>
        <dbReference type="PROSITE-ProRule" id="PRU00169"/>
    </source>
</evidence>
<accession>A0A7X2H6S5</accession>
<evidence type="ECO:0000256" key="3">
    <source>
        <dbReference type="ARBA" id="ARBA00023163"/>
    </source>
</evidence>
<dbReference type="GO" id="GO:0043565">
    <property type="term" value="F:sequence-specific DNA binding"/>
    <property type="evidence" value="ECO:0007669"/>
    <property type="project" value="InterPro"/>
</dbReference>
<evidence type="ECO:0000259" key="5">
    <source>
        <dbReference type="PROSITE" id="PS01124"/>
    </source>
</evidence>
<dbReference type="AlphaFoldDB" id="A0A7X2H6S5"/>
<comment type="caution">
    <text evidence="7">The sequence shown here is derived from an EMBL/GenBank/DDBJ whole genome shotgun (WGS) entry which is preliminary data.</text>
</comment>
<dbReference type="Pfam" id="PF00072">
    <property type="entry name" value="Response_reg"/>
    <property type="match status" value="1"/>
</dbReference>
<sequence length="474" mass="53974">MYKVFLVDDEELVIKSLIASVDWKGNGFEIAGYALSGVEAYEAIKRLRPEVVFTDIRMPGMSGLELIKELQKLPFQPMVSVISGYAEFALAQKAINYGAFGYCLKPFDETEIALFLKKACTVLDNRKSPDEGRILDYIEEADVEAVEYLNKYLKNAGIEAGSAAGMKVVVSVGKSRLSLLGRSGTITLRIGYGMYAYLIQVKDEEQLHFDLAASAGGIKGVGASRVIHRADEIKLALDEAKINAYRFFTSNHNDSIVERELDLTEKQYTMKLMEEAIAKNDTHALYSSLQVMEDLFTTGQLHIKHAIMVYNQVMMYVGRSESEVYEDYIFTFDQLGKMFKNAAEMLLFLKNMLIERMKMNEQTQRPYGHNRNFKVIYEYVNEHFREDISISFLSTQFNLNGNYISQLFKKENGVTLTQYLSNLRIEYACGLLINTDLSINEISEKTGYSDYFYFSRIFKRMKGQTPSGYRAGFS</sequence>
<dbReference type="PROSITE" id="PS00041">
    <property type="entry name" value="HTH_ARAC_FAMILY_1"/>
    <property type="match status" value="1"/>
</dbReference>
<keyword evidence="1" id="KW-0805">Transcription regulation</keyword>
<reference evidence="7 8" key="1">
    <citation type="submission" date="2019-11" db="EMBL/GenBank/DDBJ databases">
        <title>Paenibacillus monticola sp. nov., a novel PGPR strain isolated from mountain sample in China.</title>
        <authorList>
            <person name="Zhao Q."/>
            <person name="Li H.-P."/>
            <person name="Zhang J.-L."/>
        </authorList>
    </citation>
    <scope>NUCLEOTIDE SEQUENCE [LARGE SCALE GENOMIC DNA]</scope>
    <source>
        <strain evidence="7 8">LC-T2</strain>
    </source>
</reference>
<evidence type="ECO:0000259" key="6">
    <source>
        <dbReference type="PROSITE" id="PS50110"/>
    </source>
</evidence>
<dbReference type="InterPro" id="IPR009057">
    <property type="entry name" value="Homeodomain-like_sf"/>
</dbReference>
<proteinExistence type="predicted"/>
<dbReference type="InterPro" id="IPR001789">
    <property type="entry name" value="Sig_transdc_resp-reg_receiver"/>
</dbReference>
<dbReference type="SMART" id="SM00448">
    <property type="entry name" value="REC"/>
    <property type="match status" value="1"/>
</dbReference>
<dbReference type="InterPro" id="IPR011006">
    <property type="entry name" value="CheY-like_superfamily"/>
</dbReference>
<dbReference type="PROSITE" id="PS50110">
    <property type="entry name" value="RESPONSE_REGULATORY"/>
    <property type="match status" value="1"/>
</dbReference>
<dbReference type="RefSeq" id="WP_154118805.1">
    <property type="nucleotide sequence ID" value="NZ_WJXB01000003.1"/>
</dbReference>
<evidence type="ECO:0000256" key="2">
    <source>
        <dbReference type="ARBA" id="ARBA00023125"/>
    </source>
</evidence>
<dbReference type="GO" id="GO:0000160">
    <property type="term" value="P:phosphorelay signal transduction system"/>
    <property type="evidence" value="ECO:0007669"/>
    <property type="project" value="InterPro"/>
</dbReference>
<dbReference type="CDD" id="cd17536">
    <property type="entry name" value="REC_YesN-like"/>
    <property type="match status" value="1"/>
</dbReference>
<dbReference type="EMBL" id="WJXB01000003">
    <property type="protein sequence ID" value="MRN53823.1"/>
    <property type="molecule type" value="Genomic_DNA"/>
</dbReference>
<keyword evidence="8" id="KW-1185">Reference proteome</keyword>
<dbReference type="Gene3D" id="3.40.50.2300">
    <property type="match status" value="1"/>
</dbReference>
<protein>
    <submittedName>
        <fullName evidence="7">Response regulator</fullName>
    </submittedName>
</protein>
<dbReference type="InterPro" id="IPR018062">
    <property type="entry name" value="HTH_AraC-typ_CS"/>
</dbReference>
<dbReference type="InterPro" id="IPR018060">
    <property type="entry name" value="HTH_AraC"/>
</dbReference>
<dbReference type="SUPFAM" id="SSF52172">
    <property type="entry name" value="CheY-like"/>
    <property type="match status" value="1"/>
</dbReference>
<dbReference type="InterPro" id="IPR020449">
    <property type="entry name" value="Tscrpt_reg_AraC-type_HTH"/>
</dbReference>
<evidence type="ECO:0000313" key="7">
    <source>
        <dbReference type="EMBL" id="MRN53823.1"/>
    </source>
</evidence>
<name>A0A7X2H6S5_9BACL</name>
<dbReference type="PROSITE" id="PS01124">
    <property type="entry name" value="HTH_ARAC_FAMILY_2"/>
    <property type="match status" value="1"/>
</dbReference>
<evidence type="ECO:0000313" key="8">
    <source>
        <dbReference type="Proteomes" id="UP000463051"/>
    </source>
</evidence>
<organism evidence="7 8">
    <name type="scientific">Paenibacillus monticola</name>
    <dbReference type="NCBI Taxonomy" id="2666075"/>
    <lineage>
        <taxon>Bacteria</taxon>
        <taxon>Bacillati</taxon>
        <taxon>Bacillota</taxon>
        <taxon>Bacilli</taxon>
        <taxon>Bacillales</taxon>
        <taxon>Paenibacillaceae</taxon>
        <taxon>Paenibacillus</taxon>
    </lineage>
</organism>
<dbReference type="PRINTS" id="PR00032">
    <property type="entry name" value="HTHARAC"/>
</dbReference>
<dbReference type="PANTHER" id="PTHR43280">
    <property type="entry name" value="ARAC-FAMILY TRANSCRIPTIONAL REGULATOR"/>
    <property type="match status" value="1"/>
</dbReference>
<feature type="modified residue" description="4-aspartylphosphate" evidence="4">
    <location>
        <position position="55"/>
    </location>
</feature>
<keyword evidence="3" id="KW-0804">Transcription</keyword>
<dbReference type="SMART" id="SM00342">
    <property type="entry name" value="HTH_ARAC"/>
    <property type="match status" value="1"/>
</dbReference>
<dbReference type="SUPFAM" id="SSF46689">
    <property type="entry name" value="Homeodomain-like"/>
    <property type="match status" value="1"/>
</dbReference>
<dbReference type="Gene3D" id="1.10.10.60">
    <property type="entry name" value="Homeodomain-like"/>
    <property type="match status" value="2"/>
</dbReference>
<evidence type="ECO:0000256" key="1">
    <source>
        <dbReference type="ARBA" id="ARBA00023015"/>
    </source>
</evidence>
<feature type="domain" description="HTH araC/xylS-type" evidence="5">
    <location>
        <begin position="374"/>
        <end position="472"/>
    </location>
</feature>
<dbReference type="Pfam" id="PF12833">
    <property type="entry name" value="HTH_18"/>
    <property type="match status" value="1"/>
</dbReference>
<gene>
    <name evidence="7" type="ORF">GJB61_12565</name>
</gene>
<dbReference type="Proteomes" id="UP000463051">
    <property type="component" value="Unassembled WGS sequence"/>
</dbReference>
<dbReference type="PANTHER" id="PTHR43280:SF28">
    <property type="entry name" value="HTH-TYPE TRANSCRIPTIONAL ACTIVATOR RHAS"/>
    <property type="match status" value="1"/>
</dbReference>
<dbReference type="GO" id="GO:0003700">
    <property type="term" value="F:DNA-binding transcription factor activity"/>
    <property type="evidence" value="ECO:0007669"/>
    <property type="project" value="InterPro"/>
</dbReference>